<evidence type="ECO:0000313" key="4">
    <source>
        <dbReference type="Proteomes" id="UP000559117"/>
    </source>
</evidence>
<dbReference type="SMART" id="SM00240">
    <property type="entry name" value="FHA"/>
    <property type="match status" value="1"/>
</dbReference>
<dbReference type="InterPro" id="IPR000253">
    <property type="entry name" value="FHA_dom"/>
</dbReference>
<organism evidence="3 4">
    <name type="scientific">Pectinatus brassicae</name>
    <dbReference type="NCBI Taxonomy" id="862415"/>
    <lineage>
        <taxon>Bacteria</taxon>
        <taxon>Bacillati</taxon>
        <taxon>Bacillota</taxon>
        <taxon>Negativicutes</taxon>
        <taxon>Selenomonadales</taxon>
        <taxon>Selenomonadaceae</taxon>
        <taxon>Pectinatus</taxon>
    </lineage>
</organism>
<protein>
    <submittedName>
        <fullName evidence="3">PSer/pThr/pTyr-binding forkhead associated (FHA) protein</fullName>
    </submittedName>
</protein>
<name>A0A840UCT0_9FIRM</name>
<dbReference type="Gene3D" id="2.60.200.20">
    <property type="match status" value="1"/>
</dbReference>
<dbReference type="InterPro" id="IPR008984">
    <property type="entry name" value="SMAD_FHA_dom_sf"/>
</dbReference>
<dbReference type="RefSeq" id="WP_183859615.1">
    <property type="nucleotide sequence ID" value="NZ_JACHFH010000006.1"/>
</dbReference>
<dbReference type="Proteomes" id="UP000559117">
    <property type="component" value="Unassembled WGS sequence"/>
</dbReference>
<comment type="caution">
    <text evidence="3">The sequence shown here is derived from an EMBL/GenBank/DDBJ whole genome shotgun (WGS) entry which is preliminary data.</text>
</comment>
<accession>A0A840UCT0</accession>
<evidence type="ECO:0000313" key="3">
    <source>
        <dbReference type="EMBL" id="MBB5335531.1"/>
    </source>
</evidence>
<sequence length="140" mass="16019">MLNIVMIALQYILLFIICFFIYKIMKAVYKDLHQAAYSSDTAGKKAALIIIDSYDENIISNKINFTTSVSIGRGSENDIVLTDNYVSHHHATINAFKNQYQLEDLHSRNCTYVNDEAVNKIFLQNGDIVKIGNTSFRFER</sequence>
<keyword evidence="4" id="KW-1185">Reference proteome</keyword>
<dbReference type="SUPFAM" id="SSF49879">
    <property type="entry name" value="SMAD/FHA domain"/>
    <property type="match status" value="1"/>
</dbReference>
<dbReference type="AlphaFoldDB" id="A0A840UCT0"/>
<keyword evidence="1" id="KW-0812">Transmembrane</keyword>
<evidence type="ECO:0000256" key="1">
    <source>
        <dbReference type="SAM" id="Phobius"/>
    </source>
</evidence>
<keyword evidence="1" id="KW-0472">Membrane</keyword>
<reference evidence="3 4" key="1">
    <citation type="submission" date="2020-08" db="EMBL/GenBank/DDBJ databases">
        <title>Genomic Encyclopedia of Type Strains, Phase IV (KMG-IV): sequencing the most valuable type-strain genomes for metagenomic binning, comparative biology and taxonomic classification.</title>
        <authorList>
            <person name="Goeker M."/>
        </authorList>
    </citation>
    <scope>NUCLEOTIDE SEQUENCE [LARGE SCALE GENOMIC DNA]</scope>
    <source>
        <strain evidence="3 4">DSM 24661</strain>
    </source>
</reference>
<proteinExistence type="predicted"/>
<gene>
    <name evidence="3" type="ORF">HNR32_000658</name>
</gene>
<evidence type="ECO:0000259" key="2">
    <source>
        <dbReference type="PROSITE" id="PS50006"/>
    </source>
</evidence>
<keyword evidence="1" id="KW-1133">Transmembrane helix</keyword>
<feature type="domain" description="FHA" evidence="2">
    <location>
        <begin position="69"/>
        <end position="118"/>
    </location>
</feature>
<dbReference type="PROSITE" id="PS50006">
    <property type="entry name" value="FHA_DOMAIN"/>
    <property type="match status" value="1"/>
</dbReference>
<dbReference type="EMBL" id="JACHFH010000006">
    <property type="protein sequence ID" value="MBB5335531.1"/>
    <property type="molecule type" value="Genomic_DNA"/>
</dbReference>
<feature type="transmembrane region" description="Helical" evidence="1">
    <location>
        <begin position="6"/>
        <end position="25"/>
    </location>
</feature>
<dbReference type="CDD" id="cd00060">
    <property type="entry name" value="FHA"/>
    <property type="match status" value="1"/>
</dbReference>
<dbReference type="Pfam" id="PF00498">
    <property type="entry name" value="FHA"/>
    <property type="match status" value="1"/>
</dbReference>